<proteinExistence type="predicted"/>
<reference evidence="1 2" key="1">
    <citation type="submission" date="2020-08" db="EMBL/GenBank/DDBJ databases">
        <title>Genomic Encyclopedia of Type Strains, Phase IV (KMG-IV): sequencing the most valuable type-strain genomes for metagenomic binning, comparative biology and taxonomic classification.</title>
        <authorList>
            <person name="Goeker M."/>
        </authorList>
    </citation>
    <scope>NUCLEOTIDE SEQUENCE [LARGE SCALE GENOMIC DNA]</scope>
    <source>
        <strain evidence="1 2">DSM 104969</strain>
    </source>
</reference>
<evidence type="ECO:0000313" key="1">
    <source>
        <dbReference type="EMBL" id="MBB4034303.1"/>
    </source>
</evidence>
<accession>A0A840CRC7</accession>
<evidence type="ECO:0000313" key="2">
    <source>
        <dbReference type="Proteomes" id="UP000555103"/>
    </source>
</evidence>
<name>A0A840CRC7_9BACT</name>
<keyword evidence="2" id="KW-1185">Reference proteome</keyword>
<dbReference type="AlphaFoldDB" id="A0A840CRC7"/>
<gene>
    <name evidence="1" type="ORF">GGR21_000188</name>
</gene>
<dbReference type="EMBL" id="JACIEP010000001">
    <property type="protein sequence ID" value="MBB4034303.1"/>
    <property type="molecule type" value="Genomic_DNA"/>
</dbReference>
<dbReference type="Proteomes" id="UP000555103">
    <property type="component" value="Unassembled WGS sequence"/>
</dbReference>
<sequence>MAPNYIKNTLYMAVVLYSEHKYIKNLGYL</sequence>
<protein>
    <submittedName>
        <fullName evidence="1">Uncharacterized protein</fullName>
    </submittedName>
</protein>
<organism evidence="1 2">
    <name type="scientific">Dysgonomonas hofstadii</name>
    <dbReference type="NCBI Taxonomy" id="637886"/>
    <lineage>
        <taxon>Bacteria</taxon>
        <taxon>Pseudomonadati</taxon>
        <taxon>Bacteroidota</taxon>
        <taxon>Bacteroidia</taxon>
        <taxon>Bacteroidales</taxon>
        <taxon>Dysgonomonadaceae</taxon>
        <taxon>Dysgonomonas</taxon>
    </lineage>
</organism>
<comment type="caution">
    <text evidence="1">The sequence shown here is derived from an EMBL/GenBank/DDBJ whole genome shotgun (WGS) entry which is preliminary data.</text>
</comment>